<sequence>MKINTIPPQTTFSSNQYTAHNKAQLDKQMHFTQQLNSALDATERTQPDKDIAASIGVDYQGISDQARNYYQVARDNAYKRVDLGLPEKDQQIQLYQETMSEIMAMPIEVNVEPHEVNEALLFNNLGIDFLAYKALKIRVEMLDLTEQEIHNDKALPDYEKDKLKDKVDELKARLKEAIDTLLGDSEDAPLETNSNRTADDVFSLYQPT</sequence>
<dbReference type="AlphaFoldDB" id="A0A5S3USY6"/>
<organism evidence="2 3">
    <name type="scientific">Pseudoalteromonas rubra</name>
    <dbReference type="NCBI Taxonomy" id="43658"/>
    <lineage>
        <taxon>Bacteria</taxon>
        <taxon>Pseudomonadati</taxon>
        <taxon>Pseudomonadota</taxon>
        <taxon>Gammaproteobacteria</taxon>
        <taxon>Alteromonadales</taxon>
        <taxon>Pseudoalteromonadaceae</taxon>
        <taxon>Pseudoalteromonas</taxon>
    </lineage>
</organism>
<dbReference type="STRING" id="43658.AT705_20220"/>
<name>A0A5S3USY6_9GAMM</name>
<reference evidence="2 3" key="1">
    <citation type="submission" date="2019-10" db="EMBL/GenBank/DDBJ databases">
        <title>Pseudoalteromonas rubra S4059.</title>
        <authorList>
            <person name="Paulsen S."/>
            <person name="Wang X."/>
        </authorList>
    </citation>
    <scope>NUCLEOTIDE SEQUENCE [LARGE SCALE GENOMIC DNA]</scope>
    <source>
        <strain evidence="2 3">S4059</strain>
    </source>
</reference>
<evidence type="ECO:0000313" key="2">
    <source>
        <dbReference type="EMBL" id="QPB85506.1"/>
    </source>
</evidence>
<gene>
    <name evidence="2" type="ORF">CWC22_021075</name>
</gene>
<protein>
    <submittedName>
        <fullName evidence="2">Uncharacterized protein</fullName>
    </submittedName>
</protein>
<accession>A0A5S3USY6</accession>
<dbReference type="RefSeq" id="WP_138539072.1">
    <property type="nucleotide sequence ID" value="NZ_CP045430.1"/>
</dbReference>
<proteinExistence type="predicted"/>
<evidence type="ECO:0000256" key="1">
    <source>
        <dbReference type="SAM" id="MobiDB-lite"/>
    </source>
</evidence>
<dbReference type="EMBL" id="CP045430">
    <property type="protein sequence ID" value="QPB85506.1"/>
    <property type="molecule type" value="Genomic_DNA"/>
</dbReference>
<evidence type="ECO:0000313" key="3">
    <source>
        <dbReference type="Proteomes" id="UP000305729"/>
    </source>
</evidence>
<dbReference type="Proteomes" id="UP000305729">
    <property type="component" value="Chromosome 2"/>
</dbReference>
<feature type="region of interest" description="Disordered" evidence="1">
    <location>
        <begin position="183"/>
        <end position="208"/>
    </location>
</feature>